<dbReference type="PANTHER" id="PTHR32089:SF112">
    <property type="entry name" value="LYSOZYME-LIKE PROTEIN-RELATED"/>
    <property type="match status" value="1"/>
</dbReference>
<sequence length="382" mass="41751">MISISGIEYIKGMCETQTNMIPGGVMYLICDEEAINWRRASHEFDLDIFQIGEKLDINSIMVKAMREKKTLIENVSRSLYGTRLKIVAEPIVNDEGQVVGGFISIFPVTHPVVKAFKNFAPVLSEMFADGIEMYVTDLEKYTDSQNSKKFDIEVIDPGVILTEDMPPAIVIKNKKTFTKEYDAAVFGEPCIMTCCPLFDEDTGDVIGTFGMAVPRYIAETLKGMSKSLEDSLTEIASTIEELAASASNIHANEQDLNSSINEIINISQEINEISTFIKGIADKTNMLGLNAAIEAARAGDAGRGFGVVADEIRKLSEQSRSTVPKIQDLTKKIVAKVNESSEKSQSSLASSQEQAAAAEEVTSSIEEVTSMSGKLNEIALKL</sequence>
<reference evidence="5 6" key="1">
    <citation type="submission" date="2024-11" db="EMBL/GenBank/DDBJ databases">
        <authorList>
            <person name="Heng Y.C."/>
            <person name="Lim A.C.H."/>
            <person name="Lee J.K.Y."/>
            <person name="Kittelmann S."/>
        </authorList>
    </citation>
    <scope>NUCLEOTIDE SEQUENCE [LARGE SCALE GENOMIC DNA]</scope>
    <source>
        <strain evidence="5 6">WILCCON 0185</strain>
    </source>
</reference>
<comment type="caution">
    <text evidence="5">The sequence shown here is derived from an EMBL/GenBank/DDBJ whole genome shotgun (WGS) entry which is preliminary data.</text>
</comment>
<proteinExistence type="predicted"/>
<dbReference type="InterPro" id="IPR004089">
    <property type="entry name" value="MCPsignal_dom"/>
</dbReference>
<protein>
    <submittedName>
        <fullName evidence="5">Methyl-accepting chemotaxis protein</fullName>
    </submittedName>
</protein>
<keyword evidence="1 2" id="KW-0807">Transducer</keyword>
<dbReference type="EMBL" id="JBJHZZ010000022">
    <property type="protein sequence ID" value="MFL0248597.1"/>
    <property type="molecule type" value="Genomic_DNA"/>
</dbReference>
<feature type="region of interest" description="Disordered" evidence="3">
    <location>
        <begin position="340"/>
        <end position="369"/>
    </location>
</feature>
<evidence type="ECO:0000259" key="4">
    <source>
        <dbReference type="PROSITE" id="PS50111"/>
    </source>
</evidence>
<dbReference type="Gene3D" id="1.10.287.950">
    <property type="entry name" value="Methyl-accepting chemotaxis protein"/>
    <property type="match status" value="1"/>
</dbReference>
<name>A0ABW8T8T5_9CLOT</name>
<organism evidence="5 6">
    <name type="scientific">Candidatus Clostridium stratigraminis</name>
    <dbReference type="NCBI Taxonomy" id="3381661"/>
    <lineage>
        <taxon>Bacteria</taxon>
        <taxon>Bacillati</taxon>
        <taxon>Bacillota</taxon>
        <taxon>Clostridia</taxon>
        <taxon>Eubacteriales</taxon>
        <taxon>Clostridiaceae</taxon>
        <taxon>Clostridium</taxon>
    </lineage>
</organism>
<feature type="compositionally biased region" description="Low complexity" evidence="3">
    <location>
        <begin position="343"/>
        <end position="369"/>
    </location>
</feature>
<dbReference type="RefSeq" id="WP_406771025.1">
    <property type="nucleotide sequence ID" value="NZ_JBJHZZ010000022.1"/>
</dbReference>
<evidence type="ECO:0000256" key="2">
    <source>
        <dbReference type="PROSITE-ProRule" id="PRU00284"/>
    </source>
</evidence>
<evidence type="ECO:0000256" key="1">
    <source>
        <dbReference type="ARBA" id="ARBA00023224"/>
    </source>
</evidence>
<evidence type="ECO:0000313" key="6">
    <source>
        <dbReference type="Proteomes" id="UP001623591"/>
    </source>
</evidence>
<feature type="domain" description="Methyl-accepting transducer" evidence="4">
    <location>
        <begin position="219"/>
        <end position="382"/>
    </location>
</feature>
<gene>
    <name evidence="5" type="ORF">ACJDUG_16760</name>
</gene>
<evidence type="ECO:0000256" key="3">
    <source>
        <dbReference type="SAM" id="MobiDB-lite"/>
    </source>
</evidence>
<evidence type="ECO:0000313" key="5">
    <source>
        <dbReference type="EMBL" id="MFL0248597.1"/>
    </source>
</evidence>
<dbReference type="PROSITE" id="PS50111">
    <property type="entry name" value="CHEMOTAXIS_TRANSDUC_2"/>
    <property type="match status" value="1"/>
</dbReference>
<keyword evidence="6" id="KW-1185">Reference proteome</keyword>
<dbReference type="SUPFAM" id="SSF58104">
    <property type="entry name" value="Methyl-accepting chemotaxis protein (MCP) signaling domain"/>
    <property type="match status" value="1"/>
</dbReference>
<dbReference type="PANTHER" id="PTHR32089">
    <property type="entry name" value="METHYL-ACCEPTING CHEMOTAXIS PROTEIN MCPB"/>
    <property type="match status" value="1"/>
</dbReference>
<dbReference type="Proteomes" id="UP001623591">
    <property type="component" value="Unassembled WGS sequence"/>
</dbReference>
<dbReference type="Pfam" id="PF00015">
    <property type="entry name" value="MCPsignal"/>
    <property type="match status" value="1"/>
</dbReference>
<accession>A0ABW8T8T5</accession>
<dbReference type="SMART" id="SM00283">
    <property type="entry name" value="MA"/>
    <property type="match status" value="1"/>
</dbReference>